<dbReference type="GO" id="GO:0000226">
    <property type="term" value="P:microtubule cytoskeleton organization"/>
    <property type="evidence" value="ECO:0007669"/>
    <property type="project" value="TreeGrafter"/>
</dbReference>
<dbReference type="GO" id="GO:0034333">
    <property type="term" value="P:adherens junction assembly"/>
    <property type="evidence" value="ECO:0007669"/>
    <property type="project" value="TreeGrafter"/>
</dbReference>
<evidence type="ECO:0000259" key="5">
    <source>
        <dbReference type="Pfam" id="PF12612"/>
    </source>
</evidence>
<dbReference type="Pfam" id="PF25767">
    <property type="entry name" value="ARM_TBCD_2nd"/>
    <property type="match status" value="1"/>
</dbReference>
<feature type="domain" description="Tubulin-folding cofactor D C-terminal" evidence="5">
    <location>
        <begin position="881"/>
        <end position="1053"/>
    </location>
</feature>
<feature type="domain" description="Tubulin-folding cofactor D ARM repeats" evidence="6">
    <location>
        <begin position="292"/>
        <end position="542"/>
    </location>
</feature>
<dbReference type="PANTHER" id="PTHR12658">
    <property type="entry name" value="BETA-TUBULIN COFACTOR D"/>
    <property type="match status" value="1"/>
</dbReference>
<sequence>MKCTTQSDDPSPRQSGDGGEDAVIGCLPRMLLTSHREVIENIVGSLPDVVAQGKSDVLDNDFDRYARLLDIYQEQPNLLDCVIPLLLKTLESYITLPSSANSDKSLNHLSITALRYISHLMKVRGFKVIIRLLPHHVSYLDKLLSALEQYQGDVSSDLYERHTLLLWLWVVCKNPFDFKRFDPVNKPGSTSNRILKVATSYLKYPWATTHPAAVLVIAQCLARHDGIPLISDIVSECVDHISRDSECILGYTMLICAILKHVDRQHLLVHVSTIRESVAPHFPLETSKKDTLTRKMFIKLVQRLALVTLRPKVAVWRYRRGRRRLEEILKRHSGGEPSDRSMESIQNHTNGDEKSSAWYDDEDDGQPDDTVEWVVGCLLRALSDDHTTVRWSASKGVGRITSRLSKEFAIQVVDSILSSNFHSLAGHSSWHGGCLALAELSRRGALQPEALDKVFPTIQQALFYEEPMGGHAFGSNVRDAACYVLWAFARAYEPHDLRNYIEAVAKSLVCVALFDREVNLRRAASAAFQENVGRQSNIPNGIYLLTIADYIAVGNRSRCYTKLCVEVVGFPEYADAVIDHLIDKKVNHWDEVIRKQAAVALGLLAPLHSSYLSSKLEVLLDGCTSSNPIHRHGFLLALSHSLQGLLSAGCFCNETILHQAIAMPRKLRLELEKPKISGGELTRLALAEFMCCLAAVPVALDNNDITVWQERLLILACDDTAVVRSAASAAASNFFPAYFSGNGLIGVSDTIGRIAKKIENAQRENERIGLCSVVAFIPPHLINAQLFEAVCNVILKQSDVDDKWALARRSAVDALGAIFTGQPYDASAPLVFDVLFRAAEDYTTDCHGDIGRLVRMSAMCVMTKVLCYPEIKEAIIVKYIQRVVQSIIQQSVSKIGRIRETACKCIKSLLSVNAIRAHIAHADELSKIYRNEYDFIQDTVFLSVAPLLSRDEYYHDLICGLILSAGGVSEGTTLRASQALMAYQLSISKDMMLMERFLYSVAELFDVGRKIPRIGNSVLRFLPQILSRLYIVEHCPDRSNALSRIIVMLTKIINSRSMSPIRIKCALNSLCSLLGCNRKSKIWYTAVQLVVRSLSNPLPVVRRAAAEGLYENICLFDVDEQVLMLLTNTLWHETSPSAMESIREAAQTIESILLE</sequence>
<dbReference type="Pfam" id="PF23579">
    <property type="entry name" value="ARM_TBCD"/>
    <property type="match status" value="1"/>
</dbReference>
<dbReference type="Pfam" id="PF12612">
    <property type="entry name" value="TFCD_C"/>
    <property type="match status" value="1"/>
</dbReference>
<dbReference type="EMBL" id="JAHQIW010007237">
    <property type="protein sequence ID" value="KAJ1373190.1"/>
    <property type="molecule type" value="Genomic_DNA"/>
</dbReference>
<evidence type="ECO:0000256" key="2">
    <source>
        <dbReference type="ARBA" id="ARBA00015003"/>
    </source>
</evidence>
<feature type="region of interest" description="Disordered" evidence="4">
    <location>
        <begin position="329"/>
        <end position="366"/>
    </location>
</feature>
<dbReference type="InterPro" id="IPR033162">
    <property type="entry name" value="TBCD"/>
</dbReference>
<keyword evidence="3" id="KW-0143">Chaperone</keyword>
<dbReference type="InterPro" id="IPR011989">
    <property type="entry name" value="ARM-like"/>
</dbReference>
<gene>
    <name evidence="7" type="ORF">KIN20_035536</name>
</gene>
<dbReference type="InterPro" id="IPR058033">
    <property type="entry name" value="ARM_TBCD_2nd"/>
</dbReference>
<protein>
    <recommendedName>
        <fullName evidence="2">Tubulin-specific chaperone D</fullName>
    </recommendedName>
</protein>
<evidence type="ECO:0000259" key="6">
    <source>
        <dbReference type="Pfam" id="PF25767"/>
    </source>
</evidence>
<evidence type="ECO:0000256" key="4">
    <source>
        <dbReference type="SAM" id="MobiDB-lite"/>
    </source>
</evidence>
<dbReference type="GO" id="GO:0007023">
    <property type="term" value="P:post-chaperonin tubulin folding pathway"/>
    <property type="evidence" value="ECO:0007669"/>
    <property type="project" value="InterPro"/>
</dbReference>
<dbReference type="InterPro" id="IPR022577">
    <property type="entry name" value="TBCD_C"/>
</dbReference>
<dbReference type="GO" id="GO:0007021">
    <property type="term" value="P:tubulin complex assembly"/>
    <property type="evidence" value="ECO:0007669"/>
    <property type="project" value="InterPro"/>
</dbReference>
<feature type="compositionally biased region" description="Basic and acidic residues" evidence="4">
    <location>
        <begin position="329"/>
        <end position="342"/>
    </location>
</feature>
<dbReference type="GO" id="GO:0016328">
    <property type="term" value="C:lateral plasma membrane"/>
    <property type="evidence" value="ECO:0007669"/>
    <property type="project" value="TreeGrafter"/>
</dbReference>
<organism evidence="7 8">
    <name type="scientific">Parelaphostrongylus tenuis</name>
    <name type="common">Meningeal worm</name>
    <dbReference type="NCBI Taxonomy" id="148309"/>
    <lineage>
        <taxon>Eukaryota</taxon>
        <taxon>Metazoa</taxon>
        <taxon>Ecdysozoa</taxon>
        <taxon>Nematoda</taxon>
        <taxon>Chromadorea</taxon>
        <taxon>Rhabditida</taxon>
        <taxon>Rhabditina</taxon>
        <taxon>Rhabditomorpha</taxon>
        <taxon>Strongyloidea</taxon>
        <taxon>Metastrongylidae</taxon>
        <taxon>Parelaphostrongylus</taxon>
    </lineage>
</organism>
<accession>A0AAD5WKL4</accession>
<evidence type="ECO:0000256" key="1">
    <source>
        <dbReference type="ARBA" id="ARBA00006853"/>
    </source>
</evidence>
<evidence type="ECO:0000313" key="7">
    <source>
        <dbReference type="EMBL" id="KAJ1373190.1"/>
    </source>
</evidence>
<proteinExistence type="inferred from homology"/>
<dbReference type="InterPro" id="IPR016024">
    <property type="entry name" value="ARM-type_fold"/>
</dbReference>
<dbReference type="GO" id="GO:0070830">
    <property type="term" value="P:bicellular tight junction assembly"/>
    <property type="evidence" value="ECO:0007669"/>
    <property type="project" value="TreeGrafter"/>
</dbReference>
<dbReference type="SUPFAM" id="SSF48371">
    <property type="entry name" value="ARM repeat"/>
    <property type="match status" value="2"/>
</dbReference>
<reference evidence="7" key="1">
    <citation type="submission" date="2021-06" db="EMBL/GenBank/DDBJ databases">
        <title>Parelaphostrongylus tenuis whole genome reference sequence.</title>
        <authorList>
            <person name="Garwood T.J."/>
            <person name="Larsen P.A."/>
            <person name="Fountain-Jones N.M."/>
            <person name="Garbe J.R."/>
            <person name="Macchietto M.G."/>
            <person name="Kania S.A."/>
            <person name="Gerhold R.W."/>
            <person name="Richards J.E."/>
            <person name="Wolf T.M."/>
        </authorList>
    </citation>
    <scope>NUCLEOTIDE SEQUENCE</scope>
    <source>
        <strain evidence="7">MNPRO001-30</strain>
        <tissue evidence="7">Meninges</tissue>
    </source>
</reference>
<evidence type="ECO:0000313" key="8">
    <source>
        <dbReference type="Proteomes" id="UP001196413"/>
    </source>
</evidence>
<dbReference type="AlphaFoldDB" id="A0AAD5WKL4"/>
<dbReference type="Gene3D" id="1.25.10.10">
    <property type="entry name" value="Leucine-rich Repeat Variant"/>
    <property type="match status" value="2"/>
</dbReference>
<evidence type="ECO:0000256" key="3">
    <source>
        <dbReference type="ARBA" id="ARBA00023186"/>
    </source>
</evidence>
<comment type="caution">
    <text evidence="7">The sequence shown here is derived from an EMBL/GenBank/DDBJ whole genome shotgun (WGS) entry which is preliminary data.</text>
</comment>
<feature type="compositionally biased region" description="Polar residues" evidence="4">
    <location>
        <begin position="1"/>
        <end position="14"/>
    </location>
</feature>
<dbReference type="GO" id="GO:0048487">
    <property type="term" value="F:beta-tubulin binding"/>
    <property type="evidence" value="ECO:0007669"/>
    <property type="project" value="InterPro"/>
</dbReference>
<name>A0AAD5WKL4_PARTN</name>
<dbReference type="GO" id="GO:0005096">
    <property type="term" value="F:GTPase activator activity"/>
    <property type="evidence" value="ECO:0007669"/>
    <property type="project" value="InterPro"/>
</dbReference>
<comment type="similarity">
    <text evidence="1">Belongs to the TBCD family.</text>
</comment>
<keyword evidence="8" id="KW-1185">Reference proteome</keyword>
<feature type="region of interest" description="Disordered" evidence="4">
    <location>
        <begin position="1"/>
        <end position="21"/>
    </location>
</feature>
<dbReference type="PANTHER" id="PTHR12658:SF0">
    <property type="entry name" value="TUBULIN-SPECIFIC CHAPERONE D"/>
    <property type="match status" value="1"/>
</dbReference>
<dbReference type="Proteomes" id="UP001196413">
    <property type="component" value="Unassembled WGS sequence"/>
</dbReference>